<keyword evidence="3" id="KW-0560">Oxidoreductase</keyword>
<dbReference type="AlphaFoldDB" id="A0AA38VQB8"/>
<evidence type="ECO:0000256" key="1">
    <source>
        <dbReference type="ARBA" id="ARBA00006484"/>
    </source>
</evidence>
<dbReference type="PRINTS" id="PR00080">
    <property type="entry name" value="SDRFAMILY"/>
</dbReference>
<dbReference type="CDD" id="cd05233">
    <property type="entry name" value="SDR_c"/>
    <property type="match status" value="1"/>
</dbReference>
<evidence type="ECO:0000313" key="4">
    <source>
        <dbReference type="EMBL" id="KAJ9139370.1"/>
    </source>
</evidence>
<keyword evidence="5" id="KW-1185">Reference proteome</keyword>
<name>A0AA38VQB8_9PEZI</name>
<dbReference type="Pfam" id="PF13561">
    <property type="entry name" value="adh_short_C2"/>
    <property type="match status" value="1"/>
</dbReference>
<dbReference type="SUPFAM" id="SSF51735">
    <property type="entry name" value="NAD(P)-binding Rossmann-fold domains"/>
    <property type="match status" value="1"/>
</dbReference>
<keyword evidence="2" id="KW-0521">NADP</keyword>
<dbReference type="Gene3D" id="3.40.50.720">
    <property type="entry name" value="NAD(P)-binding Rossmann-like Domain"/>
    <property type="match status" value="1"/>
</dbReference>
<dbReference type="PRINTS" id="PR00081">
    <property type="entry name" value="GDHRDH"/>
</dbReference>
<dbReference type="InterPro" id="IPR002347">
    <property type="entry name" value="SDR_fam"/>
</dbReference>
<accession>A0AA38VQB8</accession>
<dbReference type="GO" id="GO:0016491">
    <property type="term" value="F:oxidoreductase activity"/>
    <property type="evidence" value="ECO:0007669"/>
    <property type="project" value="UniProtKB-KW"/>
</dbReference>
<dbReference type="Proteomes" id="UP001174694">
    <property type="component" value="Unassembled WGS sequence"/>
</dbReference>
<dbReference type="PANTHER" id="PTHR24321:SF12">
    <property type="entry name" value="SHORT-CHAIN DEHYDROGENASE_REDUCTASE FAMILY, PUTATIVE (AFU_ORTHOLOGUE AFUA_5G14340)-RELATED"/>
    <property type="match status" value="1"/>
</dbReference>
<dbReference type="PANTHER" id="PTHR24321">
    <property type="entry name" value="DEHYDROGENASES, SHORT CHAIN"/>
    <property type="match status" value="1"/>
</dbReference>
<protein>
    <submittedName>
        <fullName evidence="4">2-hydroxypropyl-CoM dehydrogenase (Short-chain dehydrogenase)</fullName>
    </submittedName>
</protein>
<comment type="similarity">
    <text evidence="1">Belongs to the short-chain dehydrogenases/reductases (SDR) family.</text>
</comment>
<evidence type="ECO:0000313" key="5">
    <source>
        <dbReference type="Proteomes" id="UP001174694"/>
    </source>
</evidence>
<dbReference type="EMBL" id="JANBVO010000026">
    <property type="protein sequence ID" value="KAJ9139370.1"/>
    <property type="molecule type" value="Genomic_DNA"/>
</dbReference>
<organism evidence="4 5">
    <name type="scientific">Pleurostoma richardsiae</name>
    <dbReference type="NCBI Taxonomy" id="41990"/>
    <lineage>
        <taxon>Eukaryota</taxon>
        <taxon>Fungi</taxon>
        <taxon>Dikarya</taxon>
        <taxon>Ascomycota</taxon>
        <taxon>Pezizomycotina</taxon>
        <taxon>Sordariomycetes</taxon>
        <taxon>Sordariomycetidae</taxon>
        <taxon>Calosphaeriales</taxon>
        <taxon>Pleurostomataceae</taxon>
        <taxon>Pleurostoma</taxon>
    </lineage>
</organism>
<dbReference type="FunFam" id="3.40.50.720:FF:000084">
    <property type="entry name" value="Short-chain dehydrogenase reductase"/>
    <property type="match status" value="1"/>
</dbReference>
<dbReference type="InterPro" id="IPR036291">
    <property type="entry name" value="NAD(P)-bd_dom_sf"/>
</dbReference>
<sequence length="260" mass="28070">MTLFPGVALVTGASSGIGRQIAVSFAKEGCPKIALLDRNEEGLSETERRCKQQDASVSTFVIPFDVRDEKSVSGAINSIVEKWGRIDFAVNCAGIMGPMAPSHELSPEDFDMVTSINYRGYWLSARAEITRILKQEPLPTHDGRPGNRGSIVNVGSNLSLVSRENYPAYCASKAAILSLTRSDAIDYAKHNIRINCVCPGLIETPMTAEVPKDDKHVLMAPMKRMGTPQEVADAVLFLCSSKATFCQGAALSVDGGYVIN</sequence>
<evidence type="ECO:0000256" key="2">
    <source>
        <dbReference type="ARBA" id="ARBA00022857"/>
    </source>
</evidence>
<evidence type="ECO:0000256" key="3">
    <source>
        <dbReference type="ARBA" id="ARBA00023002"/>
    </source>
</evidence>
<comment type="caution">
    <text evidence="4">The sequence shown here is derived from an EMBL/GenBank/DDBJ whole genome shotgun (WGS) entry which is preliminary data.</text>
</comment>
<reference evidence="4" key="1">
    <citation type="submission" date="2022-07" db="EMBL/GenBank/DDBJ databases">
        <title>Fungi with potential for degradation of polypropylene.</title>
        <authorList>
            <person name="Gostincar C."/>
        </authorList>
    </citation>
    <scope>NUCLEOTIDE SEQUENCE</scope>
    <source>
        <strain evidence="4">EXF-13308</strain>
    </source>
</reference>
<proteinExistence type="inferred from homology"/>
<gene>
    <name evidence="4" type="ORF">NKR23_g7992</name>
</gene>